<dbReference type="SMART" id="SM00015">
    <property type="entry name" value="IQ"/>
    <property type="match status" value="1"/>
</dbReference>
<sequence>KGMATPRKAGIPLGVMKVLDPRQLKPDSTETERILTILDETIVKLEITRLIPRITASLDRYARMLGPEITSSLLELQKLSMEIQQLHTSPGDAKTIRAAEKCLKSTLRNILRLFLANPLLYHGLKFEVRVKESPADVFIKAFMDFRDFTLERLLTTPDEEREMIQFMKDISLQVEKNTEIISALQGELAGVIQTRDEEVSRKDKTIENLKTTMEDLAKNCKTEIQLIMKEGEKQKKEDEEASQKRCARLKQDIKSLGTQFNALVLEHRASELVLRKEKCKAEKEIQEWVQRYDTDMTEKQTTYDELQAVYNEEKEQLSLLMEKHAMLLQEYTLIEEERRILKEKEEEAAREEARRNKAATCIQAFWKGYLVRSIYKSVLKKGKGKGKGK</sequence>
<evidence type="ECO:0000256" key="12">
    <source>
        <dbReference type="SAM" id="Coils"/>
    </source>
</evidence>
<evidence type="ECO:0000256" key="5">
    <source>
        <dbReference type="ARBA" id="ARBA00022490"/>
    </source>
</evidence>
<comment type="function">
    <text evidence="1">Component of the nexin-dynein regulatory complex (N-DRC), a key regulator of ciliary/flagellar motility which maintains the alignment and integrity of the distal axoneme and regulates microtubule sliding in motile axonemes.</text>
</comment>
<dbReference type="Proteomes" id="UP000580681">
    <property type="component" value="Unassembled WGS sequence"/>
</dbReference>
<evidence type="ECO:0000256" key="9">
    <source>
        <dbReference type="ARBA" id="ARBA00023273"/>
    </source>
</evidence>
<evidence type="ECO:0000256" key="2">
    <source>
        <dbReference type="ARBA" id="ARBA00004611"/>
    </source>
</evidence>
<evidence type="ECO:0000256" key="4">
    <source>
        <dbReference type="ARBA" id="ARBA00021752"/>
    </source>
</evidence>
<dbReference type="PANTHER" id="PTHR31598">
    <property type="entry name" value="IQ DOMAIN-CONTAINING PROTEIN D"/>
    <property type="match status" value="1"/>
</dbReference>
<dbReference type="EMBL" id="VYZJ01001908">
    <property type="protein sequence ID" value="NWR24465.1"/>
    <property type="molecule type" value="Genomic_DNA"/>
</dbReference>
<dbReference type="Pfam" id="PF00612">
    <property type="entry name" value="IQ"/>
    <property type="match status" value="1"/>
</dbReference>
<evidence type="ECO:0000256" key="10">
    <source>
        <dbReference type="ARBA" id="ARBA00032180"/>
    </source>
</evidence>
<evidence type="ECO:0000313" key="14">
    <source>
        <dbReference type="Proteomes" id="UP000580681"/>
    </source>
</evidence>
<dbReference type="PROSITE" id="PS50096">
    <property type="entry name" value="IQ"/>
    <property type="match status" value="1"/>
</dbReference>
<comment type="subunit">
    <text evidence="11">Component of the nexin-dynein regulatory complex (N-DRC). Interacts with CFAP52.</text>
</comment>
<keyword evidence="14" id="KW-1185">Reference proteome</keyword>
<evidence type="ECO:0000313" key="13">
    <source>
        <dbReference type="EMBL" id="NWR24465.1"/>
    </source>
</evidence>
<dbReference type="PANTHER" id="PTHR31598:SF1">
    <property type="entry name" value="DYNEIN REGULATORY COMPLEX PROTEIN 10"/>
    <property type="match status" value="1"/>
</dbReference>
<gene>
    <name evidence="13" type="primary">Iqcd</name>
    <name evidence="13" type="ORF">EMBFUC_R05270</name>
</gene>
<evidence type="ECO:0000256" key="6">
    <source>
        <dbReference type="ARBA" id="ARBA00022846"/>
    </source>
</evidence>
<feature type="non-terminal residue" evidence="13">
    <location>
        <position position="389"/>
    </location>
</feature>
<keyword evidence="9" id="KW-0966">Cell projection</keyword>
<feature type="coiled-coil region" evidence="12">
    <location>
        <begin position="199"/>
        <end position="226"/>
    </location>
</feature>
<reference evidence="13 14" key="1">
    <citation type="submission" date="2019-09" db="EMBL/GenBank/DDBJ databases">
        <title>Bird 10,000 Genomes (B10K) Project - Family phase.</title>
        <authorList>
            <person name="Zhang G."/>
        </authorList>
    </citation>
    <scope>NUCLEOTIDE SEQUENCE [LARGE SCALE GENOMIC DNA]</scope>
    <source>
        <strain evidence="13">B10K-DU-015-11</strain>
        <tissue evidence="13">Mixed tissue sample</tissue>
    </source>
</reference>
<dbReference type="InterPro" id="IPR000048">
    <property type="entry name" value="IQ_motif_EF-hand-BS"/>
</dbReference>
<dbReference type="Gene3D" id="1.20.5.190">
    <property type="match status" value="1"/>
</dbReference>
<evidence type="ECO:0000256" key="3">
    <source>
        <dbReference type="ARBA" id="ARBA00009071"/>
    </source>
</evidence>
<evidence type="ECO:0000256" key="8">
    <source>
        <dbReference type="ARBA" id="ARBA00023212"/>
    </source>
</evidence>
<keyword evidence="7" id="KW-0969">Cilium</keyword>
<protein>
    <recommendedName>
        <fullName evidence="4">Dynein regulatory complex protein 10</fullName>
    </recommendedName>
    <alternativeName>
        <fullName evidence="10">IQ domain-containing protein D</fullName>
    </alternativeName>
</protein>
<comment type="caution">
    <text evidence="13">The sequence shown here is derived from an EMBL/GenBank/DDBJ whole genome shotgun (WGS) entry which is preliminary data.</text>
</comment>
<keyword evidence="8" id="KW-0206">Cytoskeleton</keyword>
<feature type="coiled-coil region" evidence="12">
    <location>
        <begin position="296"/>
        <end position="361"/>
    </location>
</feature>
<organism evidence="13 14">
    <name type="scientific">Emberiza fucata</name>
    <dbReference type="NCBI Taxonomy" id="337179"/>
    <lineage>
        <taxon>Eukaryota</taxon>
        <taxon>Metazoa</taxon>
        <taxon>Chordata</taxon>
        <taxon>Craniata</taxon>
        <taxon>Vertebrata</taxon>
        <taxon>Euteleostomi</taxon>
        <taxon>Archelosauria</taxon>
        <taxon>Archosauria</taxon>
        <taxon>Dinosauria</taxon>
        <taxon>Saurischia</taxon>
        <taxon>Theropoda</taxon>
        <taxon>Coelurosauria</taxon>
        <taxon>Aves</taxon>
        <taxon>Neognathae</taxon>
        <taxon>Neoaves</taxon>
        <taxon>Telluraves</taxon>
        <taxon>Australaves</taxon>
        <taxon>Passeriformes</taxon>
        <taxon>Passeroidea</taxon>
        <taxon>Fringillidae</taxon>
        <taxon>Emberizinae</taxon>
        <taxon>Emberizini</taxon>
        <taxon>Emberiza</taxon>
    </lineage>
</organism>
<evidence type="ECO:0000256" key="11">
    <source>
        <dbReference type="ARBA" id="ARBA00046836"/>
    </source>
</evidence>
<comment type="subcellular location">
    <subcellularLocation>
        <location evidence="2">Cytoplasm</location>
        <location evidence="2">Cytoskeleton</location>
        <location evidence="2">Flagellum axoneme</location>
    </subcellularLocation>
</comment>
<keyword evidence="6" id="KW-0282">Flagellum</keyword>
<dbReference type="InterPro" id="IPR042815">
    <property type="entry name" value="DRC10"/>
</dbReference>
<accession>A0A7K4VQ92</accession>
<name>A0A7K4VQ92_9EMBE</name>
<proteinExistence type="inferred from homology"/>
<evidence type="ECO:0000256" key="7">
    <source>
        <dbReference type="ARBA" id="ARBA00023069"/>
    </source>
</evidence>
<dbReference type="AlphaFoldDB" id="A0A7K4VQ92"/>
<comment type="similarity">
    <text evidence="3">Belongs to the DRC10 family.</text>
</comment>
<feature type="non-terminal residue" evidence="13">
    <location>
        <position position="1"/>
    </location>
</feature>
<evidence type="ECO:0000256" key="1">
    <source>
        <dbReference type="ARBA" id="ARBA00003029"/>
    </source>
</evidence>
<keyword evidence="5" id="KW-0963">Cytoplasm</keyword>
<keyword evidence="12" id="KW-0175">Coiled coil</keyword>